<dbReference type="InterPro" id="IPR000725">
    <property type="entry name" value="Olfact_rcpt"/>
</dbReference>
<organism evidence="11 12">
    <name type="scientific">Urocolius indicus</name>
    <name type="common">Red-faced mousebird</name>
    <name type="synonym">Colius indicus</name>
    <dbReference type="NCBI Taxonomy" id="458196"/>
    <lineage>
        <taxon>Eukaryota</taxon>
        <taxon>Metazoa</taxon>
        <taxon>Chordata</taxon>
        <taxon>Craniata</taxon>
        <taxon>Vertebrata</taxon>
        <taxon>Euteleostomi</taxon>
        <taxon>Archelosauria</taxon>
        <taxon>Archosauria</taxon>
        <taxon>Dinosauria</taxon>
        <taxon>Saurischia</taxon>
        <taxon>Theropoda</taxon>
        <taxon>Coelurosauria</taxon>
        <taxon>Aves</taxon>
        <taxon>Neognathae</taxon>
        <taxon>Neoaves</taxon>
        <taxon>Telluraves</taxon>
        <taxon>Coraciimorphae</taxon>
        <taxon>Coliiformes</taxon>
        <taxon>Coliidae</taxon>
        <taxon>Urocolius</taxon>
    </lineage>
</organism>
<dbReference type="GO" id="GO:0004930">
    <property type="term" value="F:G protein-coupled receptor activity"/>
    <property type="evidence" value="ECO:0007669"/>
    <property type="project" value="InterPro"/>
</dbReference>
<dbReference type="GO" id="GO:0004984">
    <property type="term" value="F:olfactory receptor activity"/>
    <property type="evidence" value="ECO:0007669"/>
    <property type="project" value="InterPro"/>
</dbReference>
<evidence type="ECO:0000256" key="7">
    <source>
        <dbReference type="ARBA" id="ARBA00023136"/>
    </source>
</evidence>
<feature type="transmembrane region" description="Helical" evidence="9">
    <location>
        <begin position="17"/>
        <end position="36"/>
    </location>
</feature>
<dbReference type="EMBL" id="WBNH01009154">
    <property type="protein sequence ID" value="NXX83254.1"/>
    <property type="molecule type" value="Genomic_DNA"/>
</dbReference>
<reference evidence="11" key="1">
    <citation type="submission" date="2020-02" db="EMBL/GenBank/DDBJ databases">
        <title>Bird 10,000 Genomes (B10K) Project - Family phase.</title>
        <authorList>
            <person name="Zhang G."/>
        </authorList>
    </citation>
    <scope>NUCLEOTIDE SEQUENCE</scope>
    <source>
        <strain evidence="11">B10K-DU-030-59</strain>
    </source>
</reference>
<dbReference type="Pfam" id="PF00001">
    <property type="entry name" value="7tm_1"/>
    <property type="match status" value="1"/>
</dbReference>
<dbReference type="AlphaFoldDB" id="A0A852L2A0"/>
<evidence type="ECO:0000256" key="3">
    <source>
        <dbReference type="ARBA" id="ARBA00022606"/>
    </source>
</evidence>
<evidence type="ECO:0000313" key="12">
    <source>
        <dbReference type="Proteomes" id="UP000654395"/>
    </source>
</evidence>
<evidence type="ECO:0000256" key="1">
    <source>
        <dbReference type="ARBA" id="ARBA00004651"/>
    </source>
</evidence>
<gene>
    <name evidence="11" type="primary">Or2a12_1</name>
    <name evidence="11" type="ORF">UROIND_R15282</name>
</gene>
<protein>
    <submittedName>
        <fullName evidence="11">O2A12 protein</fullName>
    </submittedName>
</protein>
<keyword evidence="4 9" id="KW-0812">Transmembrane</keyword>
<feature type="non-terminal residue" evidence="11">
    <location>
        <position position="118"/>
    </location>
</feature>
<keyword evidence="7 9" id="KW-0472">Membrane</keyword>
<keyword evidence="8" id="KW-0807">Transducer</keyword>
<comment type="caution">
    <text evidence="11">The sequence shown here is derived from an EMBL/GenBank/DDBJ whole genome shotgun (WGS) entry which is preliminary data.</text>
</comment>
<evidence type="ECO:0000259" key="10">
    <source>
        <dbReference type="PROSITE" id="PS50262"/>
    </source>
</evidence>
<keyword evidence="6 9" id="KW-1133">Transmembrane helix</keyword>
<evidence type="ECO:0000256" key="2">
    <source>
        <dbReference type="ARBA" id="ARBA00022475"/>
    </source>
</evidence>
<proteinExistence type="predicted"/>
<dbReference type="PANTHER" id="PTHR26453">
    <property type="entry name" value="OLFACTORY RECEPTOR"/>
    <property type="match status" value="1"/>
</dbReference>
<accession>A0A852L2A0</accession>
<keyword evidence="2" id="KW-1003">Cell membrane</keyword>
<dbReference type="GO" id="GO:0005886">
    <property type="term" value="C:plasma membrane"/>
    <property type="evidence" value="ECO:0007669"/>
    <property type="project" value="UniProtKB-SubCell"/>
</dbReference>
<sequence length="118" mass="13036">LLEQGGTISFAGCGTQIYLYLTFALTECMLLVVMSYDRYVAICQPLRSALIMNWRVCLTLAAVSWAFGFLFGTLQASLALHLPFCGPYKIDHFFCEILAILKLACTDTTANKVLILAV</sequence>
<keyword evidence="5" id="KW-0552">Olfaction</keyword>
<dbReference type="InterPro" id="IPR000276">
    <property type="entry name" value="GPCR_Rhodpsn"/>
</dbReference>
<dbReference type="PROSITE" id="PS00237">
    <property type="entry name" value="G_PROTEIN_RECEP_F1_1"/>
    <property type="match status" value="1"/>
</dbReference>
<dbReference type="Proteomes" id="UP000654395">
    <property type="component" value="Unassembled WGS sequence"/>
</dbReference>
<evidence type="ECO:0000256" key="8">
    <source>
        <dbReference type="ARBA" id="ARBA00023224"/>
    </source>
</evidence>
<dbReference type="InterPro" id="IPR017452">
    <property type="entry name" value="GPCR_Rhodpsn_7TM"/>
</dbReference>
<dbReference type="SUPFAM" id="SSF81321">
    <property type="entry name" value="Family A G protein-coupled receptor-like"/>
    <property type="match status" value="1"/>
</dbReference>
<evidence type="ECO:0000256" key="5">
    <source>
        <dbReference type="ARBA" id="ARBA00022725"/>
    </source>
</evidence>
<evidence type="ECO:0000313" key="11">
    <source>
        <dbReference type="EMBL" id="NXX83254.1"/>
    </source>
</evidence>
<keyword evidence="3" id="KW-0716">Sensory transduction</keyword>
<dbReference type="OrthoDB" id="6147321at2759"/>
<feature type="non-terminal residue" evidence="11">
    <location>
        <position position="1"/>
    </location>
</feature>
<dbReference type="PROSITE" id="PS50262">
    <property type="entry name" value="G_PROTEIN_RECEP_F1_2"/>
    <property type="match status" value="1"/>
</dbReference>
<dbReference type="Gene3D" id="1.20.1070.10">
    <property type="entry name" value="Rhodopsin 7-helix transmembrane proteins"/>
    <property type="match status" value="1"/>
</dbReference>
<feature type="transmembrane region" description="Helical" evidence="9">
    <location>
        <begin position="56"/>
        <end position="74"/>
    </location>
</feature>
<evidence type="ECO:0000256" key="4">
    <source>
        <dbReference type="ARBA" id="ARBA00022692"/>
    </source>
</evidence>
<keyword evidence="12" id="KW-1185">Reference proteome</keyword>
<dbReference type="PRINTS" id="PR00245">
    <property type="entry name" value="OLFACTORYR"/>
</dbReference>
<name>A0A852L2A0_UROIN</name>
<feature type="domain" description="G-protein coupled receptors family 1 profile" evidence="10">
    <location>
        <begin position="1"/>
        <end position="118"/>
    </location>
</feature>
<comment type="subcellular location">
    <subcellularLocation>
        <location evidence="1">Cell membrane</location>
        <topology evidence="1">Multi-pass membrane protein</topology>
    </subcellularLocation>
</comment>
<evidence type="ECO:0000256" key="6">
    <source>
        <dbReference type="ARBA" id="ARBA00022989"/>
    </source>
</evidence>
<evidence type="ECO:0000256" key="9">
    <source>
        <dbReference type="SAM" id="Phobius"/>
    </source>
</evidence>